<accession>A0AAV9BEL7</accession>
<dbReference type="AlphaFoldDB" id="A0AAV9BEL7"/>
<gene>
    <name evidence="2" type="ORF">QJS04_geneDACA011831</name>
</gene>
<comment type="caution">
    <text evidence="2">The sequence shown here is derived from an EMBL/GenBank/DDBJ whole genome shotgun (WGS) entry which is preliminary data.</text>
</comment>
<organism evidence="2 3">
    <name type="scientific">Acorus gramineus</name>
    <name type="common">Dwarf sweet flag</name>
    <dbReference type="NCBI Taxonomy" id="55184"/>
    <lineage>
        <taxon>Eukaryota</taxon>
        <taxon>Viridiplantae</taxon>
        <taxon>Streptophyta</taxon>
        <taxon>Embryophyta</taxon>
        <taxon>Tracheophyta</taxon>
        <taxon>Spermatophyta</taxon>
        <taxon>Magnoliopsida</taxon>
        <taxon>Liliopsida</taxon>
        <taxon>Acoraceae</taxon>
        <taxon>Acorus</taxon>
    </lineage>
</organism>
<evidence type="ECO:0000256" key="1">
    <source>
        <dbReference type="SAM" id="MobiDB-lite"/>
    </source>
</evidence>
<evidence type="ECO:0000313" key="2">
    <source>
        <dbReference type="EMBL" id="KAK1275218.1"/>
    </source>
</evidence>
<reference evidence="2" key="2">
    <citation type="submission" date="2023-06" db="EMBL/GenBank/DDBJ databases">
        <authorList>
            <person name="Ma L."/>
            <person name="Liu K.-W."/>
            <person name="Li Z."/>
            <person name="Hsiao Y.-Y."/>
            <person name="Qi Y."/>
            <person name="Fu T."/>
            <person name="Tang G."/>
            <person name="Zhang D."/>
            <person name="Sun W.-H."/>
            <person name="Liu D.-K."/>
            <person name="Li Y."/>
            <person name="Chen G.-Z."/>
            <person name="Liu X.-D."/>
            <person name="Liao X.-Y."/>
            <person name="Jiang Y.-T."/>
            <person name="Yu X."/>
            <person name="Hao Y."/>
            <person name="Huang J."/>
            <person name="Zhao X.-W."/>
            <person name="Ke S."/>
            <person name="Chen Y.-Y."/>
            <person name="Wu W.-L."/>
            <person name="Hsu J.-L."/>
            <person name="Lin Y.-F."/>
            <person name="Huang M.-D."/>
            <person name="Li C.-Y."/>
            <person name="Huang L."/>
            <person name="Wang Z.-W."/>
            <person name="Zhao X."/>
            <person name="Zhong W.-Y."/>
            <person name="Peng D.-H."/>
            <person name="Ahmad S."/>
            <person name="Lan S."/>
            <person name="Zhang J.-S."/>
            <person name="Tsai W.-C."/>
            <person name="Van De Peer Y."/>
            <person name="Liu Z.-J."/>
        </authorList>
    </citation>
    <scope>NUCLEOTIDE SEQUENCE</scope>
    <source>
        <strain evidence="2">SCP</strain>
        <tissue evidence="2">Leaves</tissue>
    </source>
</reference>
<dbReference type="Proteomes" id="UP001179952">
    <property type="component" value="Unassembled WGS sequence"/>
</dbReference>
<protein>
    <submittedName>
        <fullName evidence="2">Uncharacterized protein</fullName>
    </submittedName>
</protein>
<proteinExistence type="predicted"/>
<reference evidence="2" key="1">
    <citation type="journal article" date="2023" name="Nat. Commun.">
        <title>Diploid and tetraploid genomes of Acorus and the evolution of monocots.</title>
        <authorList>
            <person name="Ma L."/>
            <person name="Liu K.W."/>
            <person name="Li Z."/>
            <person name="Hsiao Y.Y."/>
            <person name="Qi Y."/>
            <person name="Fu T."/>
            <person name="Tang G.D."/>
            <person name="Zhang D."/>
            <person name="Sun W.H."/>
            <person name="Liu D.K."/>
            <person name="Li Y."/>
            <person name="Chen G.Z."/>
            <person name="Liu X.D."/>
            <person name="Liao X.Y."/>
            <person name="Jiang Y.T."/>
            <person name="Yu X."/>
            <person name="Hao Y."/>
            <person name="Huang J."/>
            <person name="Zhao X.W."/>
            <person name="Ke S."/>
            <person name="Chen Y.Y."/>
            <person name="Wu W.L."/>
            <person name="Hsu J.L."/>
            <person name="Lin Y.F."/>
            <person name="Huang M.D."/>
            <person name="Li C.Y."/>
            <person name="Huang L."/>
            <person name="Wang Z.W."/>
            <person name="Zhao X."/>
            <person name="Zhong W.Y."/>
            <person name="Peng D.H."/>
            <person name="Ahmad S."/>
            <person name="Lan S."/>
            <person name="Zhang J.S."/>
            <person name="Tsai W.C."/>
            <person name="Van de Peer Y."/>
            <person name="Liu Z.J."/>
        </authorList>
    </citation>
    <scope>NUCLEOTIDE SEQUENCE</scope>
    <source>
        <strain evidence="2">SCP</strain>
    </source>
</reference>
<name>A0AAV9BEL7_ACOGR</name>
<keyword evidence="3" id="KW-1185">Reference proteome</keyword>
<dbReference type="EMBL" id="JAUJYN010000003">
    <property type="protein sequence ID" value="KAK1275218.1"/>
    <property type="molecule type" value="Genomic_DNA"/>
</dbReference>
<feature type="compositionally biased region" description="Polar residues" evidence="1">
    <location>
        <begin position="22"/>
        <end position="32"/>
    </location>
</feature>
<feature type="region of interest" description="Disordered" evidence="1">
    <location>
        <begin position="1"/>
        <end position="35"/>
    </location>
</feature>
<evidence type="ECO:0000313" key="3">
    <source>
        <dbReference type="Proteomes" id="UP001179952"/>
    </source>
</evidence>
<sequence>MQEDKSSTKPNPNPQFQPNQLKPYSSIASLPHSNRMKRPQYKFTHVVLAKYLAGDLLPTY</sequence>